<dbReference type="Gene3D" id="4.10.240.10">
    <property type="entry name" value="Zn(2)-C6 fungal-type DNA-binding domain"/>
    <property type="match status" value="1"/>
</dbReference>
<comment type="subcellular location">
    <subcellularLocation>
        <location evidence="1">Nucleus</location>
    </subcellularLocation>
</comment>
<evidence type="ECO:0000259" key="7">
    <source>
        <dbReference type="PROSITE" id="PS50048"/>
    </source>
</evidence>
<keyword evidence="2" id="KW-0479">Metal-binding</keyword>
<dbReference type="Pfam" id="PF04082">
    <property type="entry name" value="Fungal_trans"/>
    <property type="match status" value="1"/>
</dbReference>
<evidence type="ECO:0000313" key="9">
    <source>
        <dbReference type="Proteomes" id="UP000235786"/>
    </source>
</evidence>
<dbReference type="AlphaFoldDB" id="A0A2J6RQ90"/>
<gene>
    <name evidence="8" type="ORF">L207DRAFT_529001</name>
</gene>
<dbReference type="PANTHER" id="PTHR47338">
    <property type="entry name" value="ZN(II)2CYS6 TRANSCRIPTION FACTOR (EUROFUNG)-RELATED"/>
    <property type="match status" value="1"/>
</dbReference>
<feature type="compositionally biased region" description="Basic and acidic residues" evidence="6">
    <location>
        <begin position="77"/>
        <end position="88"/>
    </location>
</feature>
<evidence type="ECO:0000256" key="2">
    <source>
        <dbReference type="ARBA" id="ARBA00022723"/>
    </source>
</evidence>
<dbReference type="EMBL" id="KZ613945">
    <property type="protein sequence ID" value="PMD40684.1"/>
    <property type="molecule type" value="Genomic_DNA"/>
</dbReference>
<dbReference type="PANTHER" id="PTHR47338:SF10">
    <property type="entry name" value="TRANSCRIPTION FACTOR DOMAIN-CONTAINING PROTEIN-RELATED"/>
    <property type="match status" value="1"/>
</dbReference>
<feature type="domain" description="Zn(2)-C6 fungal-type" evidence="7">
    <location>
        <begin position="20"/>
        <end position="49"/>
    </location>
</feature>
<name>A0A2J6RQ90_HYAVF</name>
<proteinExistence type="predicted"/>
<dbReference type="InterPro" id="IPR001138">
    <property type="entry name" value="Zn2Cys6_DnaBD"/>
</dbReference>
<evidence type="ECO:0000256" key="3">
    <source>
        <dbReference type="ARBA" id="ARBA00023015"/>
    </source>
</evidence>
<feature type="compositionally biased region" description="Polar residues" evidence="6">
    <location>
        <begin position="89"/>
        <end position="98"/>
    </location>
</feature>
<dbReference type="CDD" id="cd12148">
    <property type="entry name" value="fungal_TF_MHR"/>
    <property type="match status" value="1"/>
</dbReference>
<keyword evidence="4" id="KW-0804">Transcription</keyword>
<evidence type="ECO:0000313" key="8">
    <source>
        <dbReference type="EMBL" id="PMD40684.1"/>
    </source>
</evidence>
<dbReference type="GO" id="GO:0006351">
    <property type="term" value="P:DNA-templated transcription"/>
    <property type="evidence" value="ECO:0007669"/>
    <property type="project" value="InterPro"/>
</dbReference>
<dbReference type="GO" id="GO:0005634">
    <property type="term" value="C:nucleus"/>
    <property type="evidence" value="ECO:0007669"/>
    <property type="project" value="UniProtKB-SubCell"/>
</dbReference>
<feature type="region of interest" description="Disordered" evidence="6">
    <location>
        <begin position="77"/>
        <end position="101"/>
    </location>
</feature>
<dbReference type="SMART" id="SM00906">
    <property type="entry name" value="Fungal_trans"/>
    <property type="match status" value="1"/>
</dbReference>
<keyword evidence="3" id="KW-0805">Transcription regulation</keyword>
<dbReference type="InterPro" id="IPR050815">
    <property type="entry name" value="TF_fung"/>
</dbReference>
<dbReference type="InterPro" id="IPR036864">
    <property type="entry name" value="Zn2-C6_fun-type_DNA-bd_sf"/>
</dbReference>
<dbReference type="SMART" id="SM00066">
    <property type="entry name" value="GAL4"/>
    <property type="match status" value="1"/>
</dbReference>
<protein>
    <recommendedName>
        <fullName evidence="7">Zn(2)-C6 fungal-type domain-containing protein</fullName>
    </recommendedName>
</protein>
<accession>A0A2J6RQ90</accession>
<evidence type="ECO:0000256" key="4">
    <source>
        <dbReference type="ARBA" id="ARBA00023163"/>
    </source>
</evidence>
<keyword evidence="9" id="KW-1185">Reference proteome</keyword>
<dbReference type="PROSITE" id="PS00463">
    <property type="entry name" value="ZN2_CY6_FUNGAL_1"/>
    <property type="match status" value="1"/>
</dbReference>
<dbReference type="CDD" id="cd00067">
    <property type="entry name" value="GAL4"/>
    <property type="match status" value="1"/>
</dbReference>
<sequence>MSDSKQQQPQPGSGSLGRTACSFCRRRKLKCDRRSPCESCQKFGFECEYAGISSGSSKPDVKSSRVRQLEDRLGRVEHLLHSKNKRETGSSPTSSNGKDTAIETERDKILLDSDAIKILEEKYFEFVHPVVNVIHPARYAERIRDPTTCPPIYLRQVIWALAATTMDLYSNRSEALYQSSRKHLEEDELIQNPGMETTNLAPAQTWALIAIYELNHGYFHRAWMSTSRAVRLVQMMRLHRLDGVTGIMDPTFRFVQGPPDLTDAEERRRLFWVTYIMDRSSCISMGFPALIDERDIRTLLPVSNDSFEKSKKERCLFLSDALTTQSSKDLSPFAAQIVIISLCGSKLAELQRYDPTATPVDSAGSIWLQPQRLGSALTTEFRVPEHLCVPLAPLDPTTAFLNMSAFACTISVHRAARAQLGQDSVSEPILSQSKKRCLDAASKIVMIMKVTSHWDILSFNPWTSYTLYLACVAYAGAWLEDRDPALEAPLSFLLGGLRAFKKTSALATIMLSDINVEFPSLLGQLDKRLAESLSDDFLAFPDTCNPSQMGSRGDSTSSDFTVGRDFTNDATDLLNMDEFDLSQDSPDTWDLNLFGLSPFPSGRL</sequence>
<dbReference type="Proteomes" id="UP000235786">
    <property type="component" value="Unassembled WGS sequence"/>
</dbReference>
<keyword evidence="5" id="KW-0539">Nucleus</keyword>
<dbReference type="Pfam" id="PF00172">
    <property type="entry name" value="Zn_clus"/>
    <property type="match status" value="1"/>
</dbReference>
<dbReference type="STRING" id="1149755.A0A2J6RQ90"/>
<dbReference type="GO" id="GO:0003677">
    <property type="term" value="F:DNA binding"/>
    <property type="evidence" value="ECO:0007669"/>
    <property type="project" value="InterPro"/>
</dbReference>
<dbReference type="GO" id="GO:0008270">
    <property type="term" value="F:zinc ion binding"/>
    <property type="evidence" value="ECO:0007669"/>
    <property type="project" value="InterPro"/>
</dbReference>
<evidence type="ECO:0000256" key="1">
    <source>
        <dbReference type="ARBA" id="ARBA00004123"/>
    </source>
</evidence>
<dbReference type="PROSITE" id="PS50048">
    <property type="entry name" value="ZN2_CY6_FUNGAL_2"/>
    <property type="match status" value="1"/>
</dbReference>
<organism evidence="8 9">
    <name type="scientific">Hyaloscypha variabilis (strain UAMH 11265 / GT02V1 / F)</name>
    <name type="common">Meliniomyces variabilis</name>
    <dbReference type="NCBI Taxonomy" id="1149755"/>
    <lineage>
        <taxon>Eukaryota</taxon>
        <taxon>Fungi</taxon>
        <taxon>Dikarya</taxon>
        <taxon>Ascomycota</taxon>
        <taxon>Pezizomycotina</taxon>
        <taxon>Leotiomycetes</taxon>
        <taxon>Helotiales</taxon>
        <taxon>Hyaloscyphaceae</taxon>
        <taxon>Hyaloscypha</taxon>
        <taxon>Hyaloscypha variabilis</taxon>
    </lineage>
</organism>
<dbReference type="OrthoDB" id="3037908at2759"/>
<dbReference type="InterPro" id="IPR007219">
    <property type="entry name" value="XnlR_reg_dom"/>
</dbReference>
<evidence type="ECO:0000256" key="5">
    <source>
        <dbReference type="ARBA" id="ARBA00023242"/>
    </source>
</evidence>
<dbReference type="GO" id="GO:0000981">
    <property type="term" value="F:DNA-binding transcription factor activity, RNA polymerase II-specific"/>
    <property type="evidence" value="ECO:0007669"/>
    <property type="project" value="InterPro"/>
</dbReference>
<reference evidence="8 9" key="1">
    <citation type="submission" date="2016-04" db="EMBL/GenBank/DDBJ databases">
        <title>A degradative enzymes factory behind the ericoid mycorrhizal symbiosis.</title>
        <authorList>
            <consortium name="DOE Joint Genome Institute"/>
            <person name="Martino E."/>
            <person name="Morin E."/>
            <person name="Grelet G."/>
            <person name="Kuo A."/>
            <person name="Kohler A."/>
            <person name="Daghino S."/>
            <person name="Barry K."/>
            <person name="Choi C."/>
            <person name="Cichocki N."/>
            <person name="Clum A."/>
            <person name="Copeland A."/>
            <person name="Hainaut M."/>
            <person name="Haridas S."/>
            <person name="Labutti K."/>
            <person name="Lindquist E."/>
            <person name="Lipzen A."/>
            <person name="Khouja H.-R."/>
            <person name="Murat C."/>
            <person name="Ohm R."/>
            <person name="Olson A."/>
            <person name="Spatafora J."/>
            <person name="Veneault-Fourrey C."/>
            <person name="Henrissat B."/>
            <person name="Grigoriev I."/>
            <person name="Martin F."/>
            <person name="Perotto S."/>
        </authorList>
    </citation>
    <scope>NUCLEOTIDE SEQUENCE [LARGE SCALE GENOMIC DNA]</scope>
    <source>
        <strain evidence="8 9">F</strain>
    </source>
</reference>
<dbReference type="SUPFAM" id="SSF57701">
    <property type="entry name" value="Zn2/Cys6 DNA-binding domain"/>
    <property type="match status" value="1"/>
</dbReference>
<evidence type="ECO:0000256" key="6">
    <source>
        <dbReference type="SAM" id="MobiDB-lite"/>
    </source>
</evidence>